<protein>
    <recommendedName>
        <fullName evidence="2">UPF0102 protein J0895_19740</fullName>
    </recommendedName>
</protein>
<evidence type="ECO:0000256" key="3">
    <source>
        <dbReference type="SAM" id="MobiDB-lite"/>
    </source>
</evidence>
<dbReference type="Gene3D" id="3.40.1350.10">
    <property type="match status" value="1"/>
</dbReference>
<reference evidence="4 5" key="1">
    <citation type="submission" date="2021-03" db="EMBL/GenBank/DDBJ databases">
        <title>Metabolic Capacity of the Antarctic Cyanobacterium Phormidium pseudopriestleyi that Sustains Oxygenic Photosynthesis in the Presence of Hydrogen Sulfide.</title>
        <authorList>
            <person name="Lumian J.E."/>
            <person name="Jungblut A.D."/>
            <person name="Dillon M.L."/>
            <person name="Hawes I."/>
            <person name="Doran P.T."/>
            <person name="Mackey T.J."/>
            <person name="Dick G.J."/>
            <person name="Grettenberger C.L."/>
            <person name="Sumner D.Y."/>
        </authorList>
    </citation>
    <scope>NUCLEOTIDE SEQUENCE [LARGE SCALE GENOMIC DNA]</scope>
    <source>
        <strain evidence="4 5">FRX01</strain>
    </source>
</reference>
<evidence type="ECO:0000313" key="4">
    <source>
        <dbReference type="EMBL" id="MBO0351267.1"/>
    </source>
</evidence>
<gene>
    <name evidence="4" type="ORF">J0895_19740</name>
</gene>
<dbReference type="RefSeq" id="WP_207089713.1">
    <property type="nucleotide sequence ID" value="NZ_JAFLQW010000518.1"/>
</dbReference>
<comment type="caution">
    <text evidence="4">The sequence shown here is derived from an EMBL/GenBank/DDBJ whole genome shotgun (WGS) entry which is preliminary data.</text>
</comment>
<sequence>MSASSPLWLSVPAPPSPNPGLWGEALVGQWLLDTGWEIKARRWRCRWGEIDLIAWQSSYTTQNKLFVKGGVSPQLVRSEGGLLAFVEVKTRSPRSWDAGGLLAISSAKQAKLIQTAQLFLAEHPELAEFPCRFDVALVQYQRQRRSPQAGVNLQGDRPGQPSPPRNPVCLGQPQPIGDYCFTLHHYICGAFDA</sequence>
<dbReference type="EMBL" id="JAFLQW010000518">
    <property type="protein sequence ID" value="MBO0351267.1"/>
    <property type="molecule type" value="Genomic_DNA"/>
</dbReference>
<name>A0ABS3FY51_9CYAN</name>
<keyword evidence="5" id="KW-1185">Reference proteome</keyword>
<dbReference type="PANTHER" id="PTHR34039:SF1">
    <property type="entry name" value="UPF0102 PROTEIN YRAN"/>
    <property type="match status" value="1"/>
</dbReference>
<dbReference type="SUPFAM" id="SSF52980">
    <property type="entry name" value="Restriction endonuclease-like"/>
    <property type="match status" value="1"/>
</dbReference>
<comment type="similarity">
    <text evidence="1 2">Belongs to the UPF0102 family.</text>
</comment>
<dbReference type="InterPro" id="IPR011856">
    <property type="entry name" value="tRNA_endonuc-like_dom_sf"/>
</dbReference>
<accession>A0ABS3FY51</accession>
<dbReference type="InterPro" id="IPR011335">
    <property type="entry name" value="Restrct_endonuc-II-like"/>
</dbReference>
<dbReference type="HAMAP" id="MF_00048">
    <property type="entry name" value="UPF0102"/>
    <property type="match status" value="1"/>
</dbReference>
<evidence type="ECO:0000313" key="5">
    <source>
        <dbReference type="Proteomes" id="UP000664844"/>
    </source>
</evidence>
<evidence type="ECO:0000256" key="1">
    <source>
        <dbReference type="ARBA" id="ARBA00006738"/>
    </source>
</evidence>
<dbReference type="Pfam" id="PF02021">
    <property type="entry name" value="UPF0102"/>
    <property type="match status" value="1"/>
</dbReference>
<dbReference type="InterPro" id="IPR003509">
    <property type="entry name" value="UPF0102_YraN-like"/>
</dbReference>
<organism evidence="4 5">
    <name type="scientific">Phormidium pseudopriestleyi FRX01</name>
    <dbReference type="NCBI Taxonomy" id="1759528"/>
    <lineage>
        <taxon>Bacteria</taxon>
        <taxon>Bacillati</taxon>
        <taxon>Cyanobacteriota</taxon>
        <taxon>Cyanophyceae</taxon>
        <taxon>Oscillatoriophycideae</taxon>
        <taxon>Oscillatoriales</taxon>
        <taxon>Oscillatoriaceae</taxon>
        <taxon>Phormidium</taxon>
    </lineage>
</organism>
<proteinExistence type="inferred from homology"/>
<feature type="region of interest" description="Disordered" evidence="3">
    <location>
        <begin position="147"/>
        <end position="167"/>
    </location>
</feature>
<evidence type="ECO:0000256" key="2">
    <source>
        <dbReference type="HAMAP-Rule" id="MF_00048"/>
    </source>
</evidence>
<dbReference type="PANTHER" id="PTHR34039">
    <property type="entry name" value="UPF0102 PROTEIN YRAN"/>
    <property type="match status" value="1"/>
</dbReference>
<dbReference type="Proteomes" id="UP000664844">
    <property type="component" value="Unassembled WGS sequence"/>
</dbReference>